<organism evidence="1 2">
    <name type="scientific">Dickeya undicola</name>
    <dbReference type="NCBI Taxonomy" id="1577887"/>
    <lineage>
        <taxon>Bacteria</taxon>
        <taxon>Pseudomonadati</taxon>
        <taxon>Pseudomonadota</taxon>
        <taxon>Gammaproteobacteria</taxon>
        <taxon>Enterobacterales</taxon>
        <taxon>Pectobacteriaceae</taxon>
        <taxon>Dickeya</taxon>
    </lineage>
</organism>
<reference evidence="1 2" key="1">
    <citation type="submission" date="2018-11" db="EMBL/GenBank/DDBJ databases">
        <title>Characterization of surface water Dickeya isolates.</title>
        <authorList>
            <person name="Van Gijsegem F."/>
            <person name="Pedron J."/>
        </authorList>
    </citation>
    <scope>NUCLEOTIDE SEQUENCE [LARGE SCALE GENOMIC DNA]</scope>
    <source>
        <strain evidence="1 2">FVG10-MFV-A16</strain>
    </source>
</reference>
<sequence>METSSNIEKFDLIAGKAFSLLYESFPMPRGLVFGNFLEEEKVFTYDEKMMMDVPSKESDFVLQSLLWLMDSGFIQAKRSDLGLMQAVLTVKGLEVLKQMPSSIAGDDAKKTLGERLVDASKSGSKAALASAFNQALSIGVSALLRAQGISG</sequence>
<comment type="caution">
    <text evidence="1">The sequence shown here is derived from an EMBL/GenBank/DDBJ whole genome shotgun (WGS) entry which is preliminary data.</text>
</comment>
<evidence type="ECO:0008006" key="3">
    <source>
        <dbReference type="Google" id="ProtNLM"/>
    </source>
</evidence>
<evidence type="ECO:0000313" key="2">
    <source>
        <dbReference type="Proteomes" id="UP000271870"/>
    </source>
</evidence>
<gene>
    <name evidence="1" type="ORF">EFS38_03000</name>
</gene>
<keyword evidence="2" id="KW-1185">Reference proteome</keyword>
<dbReference type="RefSeq" id="WP_123249983.1">
    <property type="nucleotide sequence ID" value="NZ_RJLS01000002.1"/>
</dbReference>
<accession>A0ABX9WXD8</accession>
<name>A0ABX9WXD8_9GAMM</name>
<dbReference type="EMBL" id="RJLS01000002">
    <property type="protein sequence ID" value="RNM26732.1"/>
    <property type="molecule type" value="Genomic_DNA"/>
</dbReference>
<protein>
    <recommendedName>
        <fullName evidence="3">DUF2513 domain-containing protein</fullName>
    </recommendedName>
</protein>
<evidence type="ECO:0000313" key="1">
    <source>
        <dbReference type="EMBL" id="RNM26732.1"/>
    </source>
</evidence>
<proteinExistence type="predicted"/>
<dbReference type="Proteomes" id="UP000271870">
    <property type="component" value="Unassembled WGS sequence"/>
</dbReference>